<dbReference type="PANTHER" id="PTHR43479:SF22">
    <property type="entry name" value="TRANSCRIPTIONAL REGULATOR, TETR FAMILY"/>
    <property type="match status" value="1"/>
</dbReference>
<dbReference type="OrthoDB" id="9812993at2"/>
<dbReference type="InterPro" id="IPR001647">
    <property type="entry name" value="HTH_TetR"/>
</dbReference>
<protein>
    <submittedName>
        <fullName evidence="4">TetR/AcrR family transcriptional regulator</fullName>
    </submittedName>
</protein>
<keyword evidence="5" id="KW-1185">Reference proteome</keyword>
<evidence type="ECO:0000256" key="2">
    <source>
        <dbReference type="PROSITE-ProRule" id="PRU00335"/>
    </source>
</evidence>
<reference evidence="4 5" key="1">
    <citation type="submission" date="2018-12" db="EMBL/GenBank/DDBJ databases">
        <authorList>
            <person name="Sun L."/>
            <person name="Chen Z."/>
        </authorList>
    </citation>
    <scope>NUCLEOTIDE SEQUENCE [LARGE SCALE GENOMIC DNA]</scope>
    <source>
        <strain evidence="4 5">3-5-3</strain>
    </source>
</reference>
<dbReference type="PROSITE" id="PS50977">
    <property type="entry name" value="HTH_TETR_2"/>
    <property type="match status" value="1"/>
</dbReference>
<proteinExistence type="predicted"/>
<dbReference type="AlphaFoldDB" id="A0A3S1DAB5"/>
<accession>A0A3S1DAB5</accession>
<evidence type="ECO:0000313" key="5">
    <source>
        <dbReference type="Proteomes" id="UP000272464"/>
    </source>
</evidence>
<feature type="domain" description="HTH tetR-type" evidence="3">
    <location>
        <begin position="14"/>
        <end position="74"/>
    </location>
</feature>
<dbReference type="EMBL" id="RZNX01000002">
    <property type="protein sequence ID" value="RUT33336.1"/>
    <property type="molecule type" value="Genomic_DNA"/>
</dbReference>
<dbReference type="Gene3D" id="1.10.357.10">
    <property type="entry name" value="Tetracycline Repressor, domain 2"/>
    <property type="match status" value="1"/>
</dbReference>
<sequence>MVRKEYKQLSEKAAEKRKYIIRTAMELFSAKGSSATSMQEIAEHCGMSKGSLYLHFKSKVELETSIYSHCYQMLQEHLIEVEQEPGLSPKESLRKQIEVLLSLVLELREFLLMQLRDWVTHGKKNMEPQCVKDNNLMLLSWAQSKLVRVYGTEIAPYAADLTLFLHGSFGSYIRLLFDPRISISIQQMSEHLMFALDQLSEGFLQKRPLPLFSLEMLEQWAHEGITGMTSDRHPLKIIKSMKDKVKNISLPDDQKEDVLDSLHILEQEIVEHQPRRAILRGMLRNLESIPGLDEEFKELEAVMLLHTHSRQGPSHTGD</sequence>
<evidence type="ECO:0000259" key="3">
    <source>
        <dbReference type="PROSITE" id="PS50977"/>
    </source>
</evidence>
<dbReference type="PANTHER" id="PTHR43479">
    <property type="entry name" value="ACREF/ENVCD OPERON REPRESSOR-RELATED"/>
    <property type="match status" value="1"/>
</dbReference>
<evidence type="ECO:0000256" key="1">
    <source>
        <dbReference type="ARBA" id="ARBA00023125"/>
    </source>
</evidence>
<feature type="DNA-binding region" description="H-T-H motif" evidence="2">
    <location>
        <begin position="37"/>
        <end position="56"/>
    </location>
</feature>
<evidence type="ECO:0000313" key="4">
    <source>
        <dbReference type="EMBL" id="RUT33336.1"/>
    </source>
</evidence>
<dbReference type="InterPro" id="IPR050624">
    <property type="entry name" value="HTH-type_Tx_Regulator"/>
</dbReference>
<dbReference type="SUPFAM" id="SSF46689">
    <property type="entry name" value="Homeodomain-like"/>
    <property type="match status" value="1"/>
</dbReference>
<dbReference type="PRINTS" id="PR00455">
    <property type="entry name" value="HTHTETR"/>
</dbReference>
<dbReference type="Pfam" id="PF00440">
    <property type="entry name" value="TetR_N"/>
    <property type="match status" value="1"/>
</dbReference>
<name>A0A3S1DAB5_9BACL</name>
<comment type="caution">
    <text evidence="4">The sequence shown here is derived from an EMBL/GenBank/DDBJ whole genome shotgun (WGS) entry which is preliminary data.</text>
</comment>
<dbReference type="Proteomes" id="UP000272464">
    <property type="component" value="Unassembled WGS sequence"/>
</dbReference>
<dbReference type="GO" id="GO:0003677">
    <property type="term" value="F:DNA binding"/>
    <property type="evidence" value="ECO:0007669"/>
    <property type="project" value="UniProtKB-UniRule"/>
</dbReference>
<gene>
    <name evidence="4" type="ORF">EJP77_06715</name>
</gene>
<keyword evidence="1 2" id="KW-0238">DNA-binding</keyword>
<dbReference type="InterPro" id="IPR009057">
    <property type="entry name" value="Homeodomain-like_sf"/>
</dbReference>
<organism evidence="4 5">
    <name type="scientific">Paenibacillus zeisoli</name>
    <dbReference type="NCBI Taxonomy" id="2496267"/>
    <lineage>
        <taxon>Bacteria</taxon>
        <taxon>Bacillati</taxon>
        <taxon>Bacillota</taxon>
        <taxon>Bacilli</taxon>
        <taxon>Bacillales</taxon>
        <taxon>Paenibacillaceae</taxon>
        <taxon>Paenibacillus</taxon>
    </lineage>
</organism>